<evidence type="ECO:0000256" key="1">
    <source>
        <dbReference type="SAM" id="MobiDB-lite"/>
    </source>
</evidence>
<evidence type="ECO:0000313" key="2">
    <source>
        <dbReference type="EMBL" id="ASR50763.1"/>
    </source>
</evidence>
<keyword evidence="3" id="KW-1185">Reference proteome</keyword>
<accession>A0ABN5B1D9</accession>
<feature type="region of interest" description="Disordered" evidence="1">
    <location>
        <begin position="1"/>
        <end position="63"/>
    </location>
</feature>
<evidence type="ECO:0008006" key="4">
    <source>
        <dbReference type="Google" id="ProtNLM"/>
    </source>
</evidence>
<proteinExistence type="predicted"/>
<sequence length="63" mass="6872">MATRPEDPAIPPPDRIDPQTPSELPVNDPPMEDPVREPPEMDPVQPDVIEPGHGPDEMPGQLS</sequence>
<reference evidence="2 3" key="1">
    <citation type="submission" date="2017-03" db="EMBL/GenBank/DDBJ databases">
        <title>Complete genome sequence of Blastomonas fulva degrading microcsystin LR.</title>
        <authorList>
            <person name="Lee H.-g."/>
            <person name="Jin L."/>
            <person name="oh H.-M."/>
        </authorList>
    </citation>
    <scope>NUCLEOTIDE SEQUENCE [LARGE SCALE GENOMIC DNA]</scope>
    <source>
        <strain evidence="2 3">T2</strain>
    </source>
</reference>
<dbReference type="RefSeq" id="WP_117351574.1">
    <property type="nucleotide sequence ID" value="NZ_CP020083.1"/>
</dbReference>
<gene>
    <name evidence="2" type="ORF">B5J99_04130</name>
</gene>
<dbReference type="Proteomes" id="UP000258016">
    <property type="component" value="Chromosome"/>
</dbReference>
<protein>
    <recommendedName>
        <fullName evidence="4">Stereocilin</fullName>
    </recommendedName>
</protein>
<dbReference type="GeneID" id="303484760"/>
<evidence type="ECO:0000313" key="3">
    <source>
        <dbReference type="Proteomes" id="UP000258016"/>
    </source>
</evidence>
<dbReference type="EMBL" id="CP020083">
    <property type="protein sequence ID" value="ASR50763.1"/>
    <property type="molecule type" value="Genomic_DNA"/>
</dbReference>
<name>A0ABN5B1D9_9SPHN</name>
<organism evidence="2 3">
    <name type="scientific">Blastomonas fulva</name>
    <dbReference type="NCBI Taxonomy" id="1550728"/>
    <lineage>
        <taxon>Bacteria</taxon>
        <taxon>Pseudomonadati</taxon>
        <taxon>Pseudomonadota</taxon>
        <taxon>Alphaproteobacteria</taxon>
        <taxon>Sphingomonadales</taxon>
        <taxon>Sphingomonadaceae</taxon>
        <taxon>Blastomonas</taxon>
    </lineage>
</organism>